<dbReference type="Proteomes" id="UP000186922">
    <property type="component" value="Unassembled WGS sequence"/>
</dbReference>
<reference evidence="1 2" key="1">
    <citation type="journal article" date="2016" name="Nat. Commun.">
        <title>Extremotolerant tardigrade genome and improved radiotolerance of human cultured cells by tardigrade-unique protein.</title>
        <authorList>
            <person name="Hashimoto T."/>
            <person name="Horikawa D.D."/>
            <person name="Saito Y."/>
            <person name="Kuwahara H."/>
            <person name="Kozuka-Hata H."/>
            <person name="Shin-I T."/>
            <person name="Minakuchi Y."/>
            <person name="Ohishi K."/>
            <person name="Motoyama A."/>
            <person name="Aizu T."/>
            <person name="Enomoto A."/>
            <person name="Kondo K."/>
            <person name="Tanaka S."/>
            <person name="Hara Y."/>
            <person name="Koshikawa S."/>
            <person name="Sagara H."/>
            <person name="Miura T."/>
            <person name="Yokobori S."/>
            <person name="Miyagawa K."/>
            <person name="Suzuki Y."/>
            <person name="Kubo T."/>
            <person name="Oyama M."/>
            <person name="Kohara Y."/>
            <person name="Fujiyama A."/>
            <person name="Arakawa K."/>
            <person name="Katayama T."/>
            <person name="Toyoda A."/>
            <person name="Kunieda T."/>
        </authorList>
    </citation>
    <scope>NUCLEOTIDE SEQUENCE [LARGE SCALE GENOMIC DNA]</scope>
    <source>
        <strain evidence="1 2">YOKOZUNA-1</strain>
    </source>
</reference>
<keyword evidence="2" id="KW-1185">Reference proteome</keyword>
<evidence type="ECO:0000313" key="2">
    <source>
        <dbReference type="Proteomes" id="UP000186922"/>
    </source>
</evidence>
<dbReference type="EMBL" id="BDGG01000001">
    <property type="protein sequence ID" value="GAU90310.1"/>
    <property type="molecule type" value="Genomic_DNA"/>
</dbReference>
<proteinExistence type="predicted"/>
<sequence length="140" mass="16118">MVSLHCRHCGRAGWGHQSSRQTPGGNRRRHLELIGEDLFKAVWARAQASFGSDDTPAFTDFRTFVQGYSRPLSSSPLRIRRRKEPLRRTIPTTVLPAHRTPYSWFLYQKRTVLQRYLAITTGQNRLLIEHVFPPTAISTC</sequence>
<name>A0A1D1UP73_RAMVA</name>
<dbReference type="AlphaFoldDB" id="A0A1D1UP73"/>
<gene>
    <name evidence="1" type="primary">RvY_02745</name>
    <name evidence="1" type="synonym">RvY_02745.2</name>
    <name evidence="1" type="ORF">RvY_02745-2</name>
</gene>
<organism evidence="1 2">
    <name type="scientific">Ramazzottius varieornatus</name>
    <name type="common">Water bear</name>
    <name type="synonym">Tardigrade</name>
    <dbReference type="NCBI Taxonomy" id="947166"/>
    <lineage>
        <taxon>Eukaryota</taxon>
        <taxon>Metazoa</taxon>
        <taxon>Ecdysozoa</taxon>
        <taxon>Tardigrada</taxon>
        <taxon>Eutardigrada</taxon>
        <taxon>Parachela</taxon>
        <taxon>Hypsibioidea</taxon>
        <taxon>Ramazzottiidae</taxon>
        <taxon>Ramazzottius</taxon>
    </lineage>
</organism>
<protein>
    <submittedName>
        <fullName evidence="1">Uncharacterized protein</fullName>
    </submittedName>
</protein>
<comment type="caution">
    <text evidence="1">The sequence shown here is derived from an EMBL/GenBank/DDBJ whole genome shotgun (WGS) entry which is preliminary data.</text>
</comment>
<evidence type="ECO:0000313" key="1">
    <source>
        <dbReference type="EMBL" id="GAU90310.1"/>
    </source>
</evidence>
<accession>A0A1D1UP73</accession>